<comment type="caution">
    <text evidence="3">The sequence shown here is derived from an EMBL/GenBank/DDBJ whole genome shotgun (WGS) entry which is preliminary data.</text>
</comment>
<feature type="compositionally biased region" description="Basic residues" evidence="1">
    <location>
        <begin position="233"/>
        <end position="246"/>
    </location>
</feature>
<dbReference type="EMBL" id="JAJFAZ020000006">
    <property type="protein sequence ID" value="KAI5323905.1"/>
    <property type="molecule type" value="Genomic_DNA"/>
</dbReference>
<dbReference type="PANTHER" id="PTHR31973:SF187">
    <property type="entry name" value="MUTATOR TRANSPOSASE MUDRA PROTEIN"/>
    <property type="match status" value="1"/>
</dbReference>
<feature type="compositionally biased region" description="Polar residues" evidence="1">
    <location>
        <begin position="272"/>
        <end position="294"/>
    </location>
</feature>
<dbReference type="PANTHER" id="PTHR31973">
    <property type="entry name" value="POLYPROTEIN, PUTATIVE-RELATED"/>
    <property type="match status" value="1"/>
</dbReference>
<keyword evidence="4" id="KW-1185">Reference proteome</keyword>
<organism evidence="3 4">
    <name type="scientific">Prunus dulcis</name>
    <name type="common">Almond</name>
    <name type="synonym">Amygdalus dulcis</name>
    <dbReference type="NCBI Taxonomy" id="3755"/>
    <lineage>
        <taxon>Eukaryota</taxon>
        <taxon>Viridiplantae</taxon>
        <taxon>Streptophyta</taxon>
        <taxon>Embryophyta</taxon>
        <taxon>Tracheophyta</taxon>
        <taxon>Spermatophyta</taxon>
        <taxon>Magnoliopsida</taxon>
        <taxon>eudicotyledons</taxon>
        <taxon>Gunneridae</taxon>
        <taxon>Pentapetalae</taxon>
        <taxon>rosids</taxon>
        <taxon>fabids</taxon>
        <taxon>Rosales</taxon>
        <taxon>Rosaceae</taxon>
        <taxon>Amygdaloideae</taxon>
        <taxon>Amygdaleae</taxon>
        <taxon>Prunus</taxon>
    </lineage>
</organism>
<sequence length="294" mass="33113">MDSQYSRLWDYYEEMKRANPGTIMKIKCDFNGVYGGQLLTAIGIDANNETWVIAYAVVEMETMDSCTWFLELLAADVGIVNSHGWAFISERQKGMLGAFEDVVPNAEHRFCAKNLFSSYIKLYKGKALKDNYWCCARATTVQQYQKGVGLVWFIMSSWYCCSTVQRCKPIEEYVNSCYSAATYLGAYDNLIQPINGPNLWDSHCGEEDNNTKTHHRHLPPNQKKKTGEASVSKGKRKGKGKRKAAKGNKTNEEASHTKNPPTEPIAMRIRRSISTNSIMASTQASQVTSTHGER</sequence>
<feature type="compositionally biased region" description="Basic residues" evidence="1">
    <location>
        <begin position="212"/>
        <end position="224"/>
    </location>
</feature>
<proteinExistence type="predicted"/>
<evidence type="ECO:0000259" key="2">
    <source>
        <dbReference type="Pfam" id="PF10551"/>
    </source>
</evidence>
<feature type="region of interest" description="Disordered" evidence="1">
    <location>
        <begin position="205"/>
        <end position="294"/>
    </location>
</feature>
<dbReference type="AlphaFoldDB" id="A0AAD4YWF1"/>
<evidence type="ECO:0000313" key="4">
    <source>
        <dbReference type="Proteomes" id="UP001054821"/>
    </source>
</evidence>
<evidence type="ECO:0000256" key="1">
    <source>
        <dbReference type="SAM" id="MobiDB-lite"/>
    </source>
</evidence>
<protein>
    <recommendedName>
        <fullName evidence="2">MULE transposase domain-containing protein</fullName>
    </recommendedName>
</protein>
<reference evidence="3 4" key="1">
    <citation type="journal article" date="2022" name="G3 (Bethesda)">
        <title>Whole-genome sequence and methylome profiling of the almond [Prunus dulcis (Mill.) D.A. Webb] cultivar 'Nonpareil'.</title>
        <authorList>
            <person name="D'Amico-Willman K.M."/>
            <person name="Ouma W.Z."/>
            <person name="Meulia T."/>
            <person name="Sideli G.M."/>
            <person name="Gradziel T.M."/>
            <person name="Fresnedo-Ramirez J."/>
        </authorList>
    </citation>
    <scope>NUCLEOTIDE SEQUENCE [LARGE SCALE GENOMIC DNA]</scope>
    <source>
        <strain evidence="3">Clone GOH B32 T37-40</strain>
    </source>
</reference>
<name>A0AAD4YWF1_PRUDU</name>
<evidence type="ECO:0000313" key="3">
    <source>
        <dbReference type="EMBL" id="KAI5323905.1"/>
    </source>
</evidence>
<dbReference type="Proteomes" id="UP001054821">
    <property type="component" value="Chromosome 6"/>
</dbReference>
<dbReference type="Pfam" id="PF10551">
    <property type="entry name" value="MULE"/>
    <property type="match status" value="1"/>
</dbReference>
<gene>
    <name evidence="3" type="ORF">L3X38_032978</name>
</gene>
<feature type="domain" description="MULE transposase" evidence="2">
    <location>
        <begin position="34"/>
        <end position="116"/>
    </location>
</feature>
<dbReference type="InterPro" id="IPR018289">
    <property type="entry name" value="MULE_transposase_dom"/>
</dbReference>
<accession>A0AAD4YWF1</accession>